<evidence type="ECO:0000313" key="3">
    <source>
        <dbReference type="Proteomes" id="UP000011910"/>
    </source>
</evidence>
<dbReference type="Pfam" id="PF08000">
    <property type="entry name" value="bPH_1"/>
    <property type="match status" value="1"/>
</dbReference>
<organism evidence="2 3">
    <name type="scientific">Cesiribacter andamanensis AMV16</name>
    <dbReference type="NCBI Taxonomy" id="1279009"/>
    <lineage>
        <taxon>Bacteria</taxon>
        <taxon>Pseudomonadati</taxon>
        <taxon>Bacteroidota</taxon>
        <taxon>Cytophagia</taxon>
        <taxon>Cytophagales</taxon>
        <taxon>Cesiribacteraceae</taxon>
        <taxon>Cesiribacter</taxon>
    </lineage>
</organism>
<dbReference type="OrthoDB" id="9803613at2"/>
<reference evidence="2 3" key="1">
    <citation type="journal article" date="2013" name="Genome Announc.">
        <title>Draft Genome Sequence of Cesiribacter andamanensis Strain AMV16T, Isolated from a Soil Sample from a Mud Volcano in the Andaman Islands, India.</title>
        <authorList>
            <person name="Shivaji S."/>
            <person name="Ara S."/>
            <person name="Begum Z."/>
            <person name="Srinivas T.N."/>
            <person name="Singh A."/>
            <person name="Kumar Pinnaka A."/>
        </authorList>
    </citation>
    <scope>NUCLEOTIDE SEQUENCE [LARGE SCALE GENOMIC DNA]</scope>
    <source>
        <strain evidence="2 3">AMV16</strain>
    </source>
</reference>
<sequence>MGLFNALLGTSSSMSQEEVQKKFGYMLIEGESIQHAYRSIRDFFVFTSKRLILVDQQGFTGRKAEYLCIPYRSISFYSIETAGTFELDSELKIWVRGMAQPICKEFRKNDDLQAVYKVLSQQVL</sequence>
<evidence type="ECO:0000259" key="1">
    <source>
        <dbReference type="Pfam" id="PF08000"/>
    </source>
</evidence>
<dbReference type="Gene3D" id="2.30.29.50">
    <property type="entry name" value="Bacterial Pleckstrin homology domain"/>
    <property type="match status" value="1"/>
</dbReference>
<dbReference type="PANTHER" id="PTHR35796">
    <property type="entry name" value="HYPOTHETICAL CYTOSOLIC PROTEIN"/>
    <property type="match status" value="1"/>
</dbReference>
<keyword evidence="3" id="KW-1185">Reference proteome</keyword>
<dbReference type="InterPro" id="IPR037063">
    <property type="entry name" value="PHb_sf"/>
</dbReference>
<feature type="domain" description="Bacterial Pleckstrin homology" evidence="1">
    <location>
        <begin position="2"/>
        <end position="122"/>
    </location>
</feature>
<dbReference type="PANTHER" id="PTHR35796:SF3">
    <property type="entry name" value="BHLH DOMAIN-CONTAINING PROTEIN"/>
    <property type="match status" value="1"/>
</dbReference>
<dbReference type="Proteomes" id="UP000011910">
    <property type="component" value="Unassembled WGS sequence"/>
</dbReference>
<protein>
    <recommendedName>
        <fullName evidence="1">Bacterial Pleckstrin homology domain-containing protein</fullName>
    </recommendedName>
</protein>
<dbReference type="RefSeq" id="WP_009197435.1">
    <property type="nucleotide sequence ID" value="NZ_AODQ01000183.1"/>
</dbReference>
<accession>M7NG81</accession>
<dbReference type="SUPFAM" id="SSF50729">
    <property type="entry name" value="PH domain-like"/>
    <property type="match status" value="1"/>
</dbReference>
<gene>
    <name evidence="2" type="ORF">ADICEAN_04060</name>
</gene>
<dbReference type="CDD" id="cd13225">
    <property type="entry name" value="PH-like_bacteria"/>
    <property type="match status" value="1"/>
</dbReference>
<dbReference type="AlphaFoldDB" id="M7NG81"/>
<dbReference type="InterPro" id="IPR012544">
    <property type="entry name" value="PHb"/>
</dbReference>
<evidence type="ECO:0000313" key="2">
    <source>
        <dbReference type="EMBL" id="EMR00815.1"/>
    </source>
</evidence>
<comment type="caution">
    <text evidence="2">The sequence shown here is derived from an EMBL/GenBank/DDBJ whole genome shotgun (WGS) entry which is preliminary data.</text>
</comment>
<dbReference type="PATRIC" id="fig|1279009.4.peg.4093"/>
<name>M7NG81_9BACT</name>
<dbReference type="eggNOG" id="ENOG503172B">
    <property type="taxonomic scope" value="Bacteria"/>
</dbReference>
<dbReference type="EMBL" id="AODQ01000183">
    <property type="protein sequence ID" value="EMR00815.1"/>
    <property type="molecule type" value="Genomic_DNA"/>
</dbReference>
<proteinExistence type="predicted"/>